<accession>A0A0M3I6C4</accession>
<evidence type="ECO:0000313" key="1">
    <source>
        <dbReference type="Proteomes" id="UP000036681"/>
    </source>
</evidence>
<dbReference type="WBParaSite" id="ALUE_0001257901-mRNA-1">
    <property type="protein sequence ID" value="ALUE_0001257901-mRNA-1"/>
    <property type="gene ID" value="ALUE_0001257901"/>
</dbReference>
<protein>
    <submittedName>
        <fullName evidence="2">Uncharacterized protein</fullName>
    </submittedName>
</protein>
<evidence type="ECO:0000313" key="2">
    <source>
        <dbReference type="WBParaSite" id="ALUE_0001257901-mRNA-1"/>
    </source>
</evidence>
<name>A0A0M3I6C4_ASCLU</name>
<sequence>MKRTEELEEEDRTSGSFQMLRLRSLIRLASAGRMCLSADASSAALPKVDKEV</sequence>
<proteinExistence type="predicted"/>
<keyword evidence="1" id="KW-1185">Reference proteome</keyword>
<dbReference type="Proteomes" id="UP000036681">
    <property type="component" value="Unplaced"/>
</dbReference>
<reference evidence="2" key="1">
    <citation type="submission" date="2017-02" db="UniProtKB">
        <authorList>
            <consortium name="WormBaseParasite"/>
        </authorList>
    </citation>
    <scope>IDENTIFICATION</scope>
</reference>
<organism evidence="1 2">
    <name type="scientific">Ascaris lumbricoides</name>
    <name type="common">Giant roundworm</name>
    <dbReference type="NCBI Taxonomy" id="6252"/>
    <lineage>
        <taxon>Eukaryota</taxon>
        <taxon>Metazoa</taxon>
        <taxon>Ecdysozoa</taxon>
        <taxon>Nematoda</taxon>
        <taxon>Chromadorea</taxon>
        <taxon>Rhabditida</taxon>
        <taxon>Spirurina</taxon>
        <taxon>Ascaridomorpha</taxon>
        <taxon>Ascaridoidea</taxon>
        <taxon>Ascarididae</taxon>
        <taxon>Ascaris</taxon>
    </lineage>
</organism>
<dbReference type="AlphaFoldDB" id="A0A0M3I6C4"/>